<evidence type="ECO:0000256" key="13">
    <source>
        <dbReference type="ARBA" id="ARBA00022842"/>
    </source>
</evidence>
<keyword evidence="5" id="KW-0963">Cytoplasm</keyword>
<feature type="region of interest" description="Disordered" evidence="17">
    <location>
        <begin position="353"/>
        <end position="394"/>
    </location>
</feature>
<sequence length="711" mass="78111">MAEGYQVMEELGSGSFGKVYKAIETATGETVAIKVIDLEESTDELADIQAEINLLGTCKSPYVTEYKTSFVRGVKLWIVMEYLGGGSALDLMAPGPFSEAHIAIVCREILLGLVYLHGTGKIHRDIKAANILLTDMGKVKLADFGVAAQLTNLKSQRMTFVGTPYWMAPEVIQEEGYDFKADLWSLGITAMELATGAPPHSGSHPMKILFTIPKNPAPRLEGPQWSKEFKDFVAKCLIKDPDVRASAKELLEHKFIRKAGNIQAMREMIERKQEFDAQQEKTKHLKYYEETMVDLSPKDEEEDWNFTIQQPKTVKVRAAPQTAKRRQPSRMRSGDLDAYTSAMQHMDLNAAPLGVVSDSPLPERRRSSSRMSSTGTAIRVSSGATPTARRSAQVPKQPLGVDLTFGNSPSTVRHFQRVPSNERRAALSSNPVDLLNSYHPNPQAKTFRPSPPNSAQFLDIQDENTPPPTDHAPVSLTKDSLYGRRAYGKALDSVFQEAHADSATPQQRDAISRVHQAWAHLDQVDPEGEFLLLKSMVDRLQGDPKLASALGISISPAPTPIPKKRSSELSLAGTTVHRNGTTRLRANTATTASTFAHPKSSPPNEYLVSPAQPHTPFQTPIGTPPSSTSGSPTKGAKLVLAQNNPHLKSHRRRQSAYVGGEKAFGLEAMGSVFDEKKLPGHVEQGMEQQGLLADILYGQWMQGLKSRWPLA</sequence>
<feature type="binding site" evidence="16">
    <location>
        <position position="34"/>
    </location>
    <ligand>
        <name>ATP</name>
        <dbReference type="ChEBI" id="CHEBI:30616"/>
    </ligand>
</feature>
<evidence type="ECO:0000256" key="2">
    <source>
        <dbReference type="ARBA" id="ARBA00004496"/>
    </source>
</evidence>
<comment type="catalytic activity">
    <reaction evidence="15">
        <text>L-seryl-[protein] + ATP = O-phospho-L-seryl-[protein] + ADP + H(+)</text>
        <dbReference type="Rhea" id="RHEA:17989"/>
        <dbReference type="Rhea" id="RHEA-COMP:9863"/>
        <dbReference type="Rhea" id="RHEA-COMP:11604"/>
        <dbReference type="ChEBI" id="CHEBI:15378"/>
        <dbReference type="ChEBI" id="CHEBI:29999"/>
        <dbReference type="ChEBI" id="CHEBI:30616"/>
        <dbReference type="ChEBI" id="CHEBI:83421"/>
        <dbReference type="ChEBI" id="CHEBI:456216"/>
        <dbReference type="EC" id="2.7.11.1"/>
    </reaction>
</comment>
<comment type="catalytic activity">
    <reaction evidence="14">
        <text>L-threonyl-[protein] + ATP = O-phospho-L-threonyl-[protein] + ADP + H(+)</text>
        <dbReference type="Rhea" id="RHEA:46608"/>
        <dbReference type="Rhea" id="RHEA-COMP:11060"/>
        <dbReference type="Rhea" id="RHEA-COMP:11605"/>
        <dbReference type="ChEBI" id="CHEBI:15378"/>
        <dbReference type="ChEBI" id="CHEBI:30013"/>
        <dbReference type="ChEBI" id="CHEBI:30616"/>
        <dbReference type="ChEBI" id="CHEBI:61977"/>
        <dbReference type="ChEBI" id="CHEBI:456216"/>
        <dbReference type="EC" id="2.7.11.1"/>
    </reaction>
</comment>
<dbReference type="SUPFAM" id="SSF56112">
    <property type="entry name" value="Protein kinase-like (PK-like)"/>
    <property type="match status" value="1"/>
</dbReference>
<evidence type="ECO:0000256" key="10">
    <source>
        <dbReference type="ARBA" id="ARBA00022741"/>
    </source>
</evidence>
<dbReference type="InterPro" id="IPR017441">
    <property type="entry name" value="Protein_kinase_ATP_BS"/>
</dbReference>
<dbReference type="InterPro" id="IPR011009">
    <property type="entry name" value="Kinase-like_dom_sf"/>
</dbReference>
<evidence type="ECO:0000256" key="16">
    <source>
        <dbReference type="PROSITE-ProRule" id="PRU10141"/>
    </source>
</evidence>
<keyword evidence="6" id="KW-0723">Serine/threonine-protein kinase</keyword>
<comment type="subcellular location">
    <subcellularLocation>
        <location evidence="2">Cytoplasm</location>
    </subcellularLocation>
</comment>
<dbReference type="Pfam" id="PF00069">
    <property type="entry name" value="Pkinase"/>
    <property type="match status" value="1"/>
</dbReference>
<proteinExistence type="inferred from homology"/>
<evidence type="ECO:0000256" key="6">
    <source>
        <dbReference type="ARBA" id="ARBA00022527"/>
    </source>
</evidence>
<dbReference type="InterPro" id="IPR050629">
    <property type="entry name" value="STE20/SPS1-PAK"/>
</dbReference>
<evidence type="ECO:0000256" key="11">
    <source>
        <dbReference type="ARBA" id="ARBA00022777"/>
    </source>
</evidence>
<evidence type="ECO:0000256" key="14">
    <source>
        <dbReference type="ARBA" id="ARBA00047899"/>
    </source>
</evidence>
<gene>
    <name evidence="19" type="ORF">GRF29_213g329452</name>
</gene>
<dbReference type="Proteomes" id="UP001280581">
    <property type="component" value="Unassembled WGS sequence"/>
</dbReference>
<dbReference type="PROSITE" id="PS00107">
    <property type="entry name" value="PROTEIN_KINASE_ATP"/>
    <property type="match status" value="1"/>
</dbReference>
<evidence type="ECO:0000256" key="17">
    <source>
        <dbReference type="SAM" id="MobiDB-lite"/>
    </source>
</evidence>
<evidence type="ECO:0000256" key="15">
    <source>
        <dbReference type="ARBA" id="ARBA00048679"/>
    </source>
</evidence>
<comment type="cofactor">
    <cofactor evidence="1">
        <name>Mg(2+)</name>
        <dbReference type="ChEBI" id="CHEBI:18420"/>
    </cofactor>
</comment>
<dbReference type="GO" id="GO:0005737">
    <property type="term" value="C:cytoplasm"/>
    <property type="evidence" value="ECO:0007669"/>
    <property type="project" value="UniProtKB-SubCell"/>
</dbReference>
<dbReference type="AlphaFoldDB" id="A0AAN6LMZ2"/>
<organism evidence="19 20">
    <name type="scientific">Pseudopithomyces chartarum</name>
    <dbReference type="NCBI Taxonomy" id="1892770"/>
    <lineage>
        <taxon>Eukaryota</taxon>
        <taxon>Fungi</taxon>
        <taxon>Dikarya</taxon>
        <taxon>Ascomycota</taxon>
        <taxon>Pezizomycotina</taxon>
        <taxon>Dothideomycetes</taxon>
        <taxon>Pleosporomycetidae</taxon>
        <taxon>Pleosporales</taxon>
        <taxon>Massarineae</taxon>
        <taxon>Didymosphaeriaceae</taxon>
        <taxon>Pseudopithomyces</taxon>
    </lineage>
</organism>
<protein>
    <recommendedName>
        <fullName evidence="4">non-specific serine/threonine protein kinase</fullName>
        <ecNumber evidence="4">2.7.11.1</ecNumber>
    </recommendedName>
</protein>
<keyword evidence="11" id="KW-0418">Kinase</keyword>
<evidence type="ECO:0000256" key="8">
    <source>
        <dbReference type="ARBA" id="ARBA00022679"/>
    </source>
</evidence>
<keyword evidence="7" id="KW-0597">Phosphoprotein</keyword>
<keyword evidence="13" id="KW-0460">Magnesium</keyword>
<dbReference type="GO" id="GO:0005524">
    <property type="term" value="F:ATP binding"/>
    <property type="evidence" value="ECO:0007669"/>
    <property type="project" value="UniProtKB-UniRule"/>
</dbReference>
<evidence type="ECO:0000256" key="12">
    <source>
        <dbReference type="ARBA" id="ARBA00022840"/>
    </source>
</evidence>
<dbReference type="SMART" id="SM00220">
    <property type="entry name" value="S_TKc"/>
    <property type="match status" value="1"/>
</dbReference>
<name>A0AAN6LMZ2_9PLEO</name>
<dbReference type="InterPro" id="IPR000719">
    <property type="entry name" value="Prot_kinase_dom"/>
</dbReference>
<keyword evidence="8" id="KW-0808">Transferase</keyword>
<evidence type="ECO:0000256" key="9">
    <source>
        <dbReference type="ARBA" id="ARBA00022723"/>
    </source>
</evidence>
<feature type="region of interest" description="Disordered" evidence="17">
    <location>
        <begin position="438"/>
        <end position="476"/>
    </location>
</feature>
<dbReference type="FunFam" id="1.10.510.10:FF:000411">
    <property type="entry name" value="Probable Ste20-like kinase Don3"/>
    <property type="match status" value="1"/>
</dbReference>
<dbReference type="PANTHER" id="PTHR48012">
    <property type="entry name" value="STERILE20-LIKE KINASE, ISOFORM B-RELATED"/>
    <property type="match status" value="1"/>
</dbReference>
<evidence type="ECO:0000313" key="19">
    <source>
        <dbReference type="EMBL" id="KAK3200892.1"/>
    </source>
</evidence>
<dbReference type="PROSITE" id="PS50011">
    <property type="entry name" value="PROTEIN_KINASE_DOM"/>
    <property type="match status" value="1"/>
</dbReference>
<keyword evidence="10 16" id="KW-0547">Nucleotide-binding</keyword>
<comment type="similarity">
    <text evidence="3">Belongs to the protein kinase superfamily. STE Ser/Thr protein kinase family. STE20 subfamily.</text>
</comment>
<evidence type="ECO:0000259" key="18">
    <source>
        <dbReference type="PROSITE" id="PS50011"/>
    </source>
</evidence>
<keyword evidence="9" id="KW-0479">Metal-binding</keyword>
<dbReference type="Gene3D" id="1.10.510.10">
    <property type="entry name" value="Transferase(Phosphotransferase) domain 1"/>
    <property type="match status" value="1"/>
</dbReference>
<evidence type="ECO:0000313" key="20">
    <source>
        <dbReference type="Proteomes" id="UP001280581"/>
    </source>
</evidence>
<dbReference type="EMBL" id="WVTA01000017">
    <property type="protein sequence ID" value="KAK3200892.1"/>
    <property type="molecule type" value="Genomic_DNA"/>
</dbReference>
<evidence type="ECO:0000256" key="1">
    <source>
        <dbReference type="ARBA" id="ARBA00001946"/>
    </source>
</evidence>
<dbReference type="EC" id="2.7.11.1" evidence="4"/>
<evidence type="ECO:0000256" key="4">
    <source>
        <dbReference type="ARBA" id="ARBA00012513"/>
    </source>
</evidence>
<dbReference type="PANTHER" id="PTHR48012:SF18">
    <property type="entry name" value="HAPPYHOUR, ISOFORM A"/>
    <property type="match status" value="1"/>
</dbReference>
<feature type="domain" description="Protein kinase" evidence="18">
    <location>
        <begin position="5"/>
        <end position="256"/>
    </location>
</feature>
<keyword evidence="20" id="KW-1185">Reference proteome</keyword>
<dbReference type="GO" id="GO:0046872">
    <property type="term" value="F:metal ion binding"/>
    <property type="evidence" value="ECO:0007669"/>
    <property type="project" value="UniProtKB-KW"/>
</dbReference>
<evidence type="ECO:0000256" key="3">
    <source>
        <dbReference type="ARBA" id="ARBA00008874"/>
    </source>
</evidence>
<dbReference type="GO" id="GO:0035556">
    <property type="term" value="P:intracellular signal transduction"/>
    <property type="evidence" value="ECO:0007669"/>
    <property type="project" value="TreeGrafter"/>
</dbReference>
<dbReference type="CDD" id="cd06609">
    <property type="entry name" value="STKc_MST3_like"/>
    <property type="match status" value="1"/>
</dbReference>
<accession>A0AAN6LMZ2</accession>
<evidence type="ECO:0000256" key="7">
    <source>
        <dbReference type="ARBA" id="ARBA00022553"/>
    </source>
</evidence>
<comment type="caution">
    <text evidence="19">The sequence shown here is derived from an EMBL/GenBank/DDBJ whole genome shotgun (WGS) entry which is preliminary data.</text>
</comment>
<reference evidence="19 20" key="1">
    <citation type="submission" date="2021-02" db="EMBL/GenBank/DDBJ databases">
        <title>Genome assembly of Pseudopithomyces chartarum.</title>
        <authorList>
            <person name="Jauregui R."/>
            <person name="Singh J."/>
            <person name="Voisey C."/>
        </authorList>
    </citation>
    <scope>NUCLEOTIDE SEQUENCE [LARGE SCALE GENOMIC DNA]</scope>
    <source>
        <strain evidence="19 20">AGR01</strain>
    </source>
</reference>
<evidence type="ECO:0000256" key="5">
    <source>
        <dbReference type="ARBA" id="ARBA00022490"/>
    </source>
</evidence>
<keyword evidence="12 16" id="KW-0067">ATP-binding</keyword>
<dbReference type="GO" id="GO:0004674">
    <property type="term" value="F:protein serine/threonine kinase activity"/>
    <property type="evidence" value="ECO:0007669"/>
    <property type="project" value="UniProtKB-KW"/>
</dbReference>